<feature type="compositionally biased region" description="Basic and acidic residues" evidence="1">
    <location>
        <begin position="85"/>
        <end position="97"/>
    </location>
</feature>
<dbReference type="AlphaFoldDB" id="A0A0D2YD00"/>
<proteinExistence type="predicted"/>
<dbReference type="Proteomes" id="UP000002489">
    <property type="component" value="Unassembled WGS sequence"/>
</dbReference>
<reference evidence="2" key="2">
    <citation type="submission" date="2025-08" db="UniProtKB">
        <authorList>
            <consortium name="EnsemblFungi"/>
        </authorList>
    </citation>
    <scope>IDENTIFICATION</scope>
    <source>
        <strain evidence="2">4287 / CBS 123668 / FGSC 9935 / NRRL 34936</strain>
    </source>
</reference>
<evidence type="ECO:0000313" key="2">
    <source>
        <dbReference type="EnsemblFungi" id="FOXG_14182P0"/>
    </source>
</evidence>
<feature type="compositionally biased region" description="Low complexity" evidence="1">
    <location>
        <begin position="54"/>
        <end position="67"/>
    </location>
</feature>
<evidence type="ECO:0000313" key="3">
    <source>
        <dbReference type="Proteomes" id="UP000002489"/>
    </source>
</evidence>
<feature type="region of interest" description="Disordered" evidence="1">
    <location>
        <begin position="1"/>
        <end position="117"/>
    </location>
</feature>
<sequence>MATSSTLAPILRNGTHGTSPMALAHNHPRDPRYSSPNAVNGNPPPGHQPPPSKPQQYLPPLQPQSDPRSSAYPPAPPDQRGAYCNDRRPPYRQEAYSRDPYYTYCRGQPPPSRPPSPNGLLGYRYIAADVYGYPQSDMAVRLLWHRPLRDNGHQLLAGIVGRKRAAAAAPIATPVANARIAPVRTKNVSFSPHQAQCSLSPCQPSQVVCLRALKYSSPTGNRWHQAQSRHLHRPMLPISILVPLLLLGTTTRLFNHSQNHLRLVAKQKPITVASLQGDDVGGRQKNRLKAMDRVRPSAPRGRSPTGQNGSSGALTFGRQGQQFKGEKTSIMSIGNLLVDSDKTLTGPTNLGLANQADDEISATDEIANDSCRCRIRQRRGKIGITNDNACR</sequence>
<feature type="compositionally biased region" description="Polar residues" evidence="1">
    <location>
        <begin position="304"/>
        <end position="322"/>
    </location>
</feature>
<dbReference type="EnsemblFungi" id="FOXG_14182T0">
    <property type="protein sequence ID" value="FOXG_14182P0"/>
    <property type="gene ID" value="FOXG_14182"/>
</dbReference>
<reference evidence="3" key="1">
    <citation type="journal article" date="2012" name="Mol. Plant Microbe Interact.">
        <title>A highly conserved effector in Fusarium oxysporum is required for full virulence on Arabidopsis.</title>
        <authorList>
            <person name="Thatcher L.F."/>
            <person name="Gardiner D.M."/>
            <person name="Kazan K."/>
            <person name="Manners J."/>
        </authorList>
    </citation>
    <scope>NUCLEOTIDE SEQUENCE [LARGE SCALE GENOMIC DNA]</scope>
    <source>
        <strain evidence="3">Fo5176</strain>
    </source>
</reference>
<feature type="compositionally biased region" description="Pro residues" evidence="1">
    <location>
        <begin position="108"/>
        <end position="117"/>
    </location>
</feature>
<name>A0A0D2YD00_FUSOF</name>
<protein>
    <submittedName>
        <fullName evidence="2">Uncharacterized protein</fullName>
    </submittedName>
</protein>
<feature type="region of interest" description="Disordered" evidence="1">
    <location>
        <begin position="275"/>
        <end position="323"/>
    </location>
</feature>
<accession>A0A0D2YD00</accession>
<organism evidence="2 3">
    <name type="scientific">Fusarium oxysporum (strain Fo5176)</name>
    <name type="common">Fusarium vascular wilt</name>
    <dbReference type="NCBI Taxonomy" id="660025"/>
    <lineage>
        <taxon>Eukaryota</taxon>
        <taxon>Fungi</taxon>
        <taxon>Dikarya</taxon>
        <taxon>Ascomycota</taxon>
        <taxon>Pezizomycotina</taxon>
        <taxon>Sordariomycetes</taxon>
        <taxon>Hypocreomycetidae</taxon>
        <taxon>Hypocreales</taxon>
        <taxon>Nectriaceae</taxon>
        <taxon>Fusarium</taxon>
        <taxon>Fusarium oxysporum species complex</taxon>
    </lineage>
</organism>
<feature type="compositionally biased region" description="Pro residues" evidence="1">
    <location>
        <begin position="42"/>
        <end position="53"/>
    </location>
</feature>
<evidence type="ECO:0000256" key="1">
    <source>
        <dbReference type="SAM" id="MobiDB-lite"/>
    </source>
</evidence>